<evidence type="ECO:0000256" key="3">
    <source>
        <dbReference type="ARBA" id="ARBA00023187"/>
    </source>
</evidence>
<feature type="region of interest" description="Disordered" evidence="4">
    <location>
        <begin position="1"/>
        <end position="114"/>
    </location>
</feature>
<sequence length="171" mass="19494">MSDYDGSGDDYASLRSKRNSHGSSHERSTTRDYKDRSSRVERGRGNSNNGYGYDRRQRRDFDRHRDYDDDRERRHAHRMRSRSRERSENRSRSPSSSRSRSKRRTSGFDMAPPAATVIPGAPIPGQLLGVPQTTPGVVQNILPFGTAQAFYMLQFSLPLMPAQAMTQQVDV</sequence>
<keyword evidence="2" id="KW-0694">RNA-binding</keyword>
<evidence type="ECO:0000313" key="5">
    <source>
        <dbReference type="EMBL" id="GMN25054.1"/>
    </source>
</evidence>
<proteinExistence type="predicted"/>
<dbReference type="GO" id="GO:0008380">
    <property type="term" value="P:RNA splicing"/>
    <property type="evidence" value="ECO:0007669"/>
    <property type="project" value="UniProtKB-KW"/>
</dbReference>
<feature type="compositionally biased region" description="Basic and acidic residues" evidence="4">
    <location>
        <begin position="23"/>
        <end position="44"/>
    </location>
</feature>
<evidence type="ECO:0000256" key="1">
    <source>
        <dbReference type="ARBA" id="ARBA00022664"/>
    </source>
</evidence>
<reference evidence="5" key="1">
    <citation type="submission" date="2023-07" db="EMBL/GenBank/DDBJ databases">
        <title>draft genome sequence of fig (Ficus carica).</title>
        <authorList>
            <person name="Takahashi T."/>
            <person name="Nishimura K."/>
        </authorList>
    </citation>
    <scope>NUCLEOTIDE SEQUENCE</scope>
</reference>
<dbReference type="PANTHER" id="PTHR23139">
    <property type="entry name" value="RNA-BINDING PROTEIN"/>
    <property type="match status" value="1"/>
</dbReference>
<dbReference type="Proteomes" id="UP001187192">
    <property type="component" value="Unassembled WGS sequence"/>
</dbReference>
<comment type="caution">
    <text evidence="5">The sequence shown here is derived from an EMBL/GenBank/DDBJ whole genome shotgun (WGS) entry which is preliminary data.</text>
</comment>
<feature type="compositionally biased region" description="Low complexity" evidence="4">
    <location>
        <begin position="1"/>
        <end position="11"/>
    </location>
</feature>
<keyword evidence="6" id="KW-1185">Reference proteome</keyword>
<keyword evidence="3" id="KW-0508">mRNA splicing</keyword>
<keyword evidence="1" id="KW-0507">mRNA processing</keyword>
<dbReference type="EMBL" id="BTGU01009508">
    <property type="protein sequence ID" value="GMN25054.1"/>
    <property type="molecule type" value="Genomic_DNA"/>
</dbReference>
<protein>
    <submittedName>
        <fullName evidence="5">Uncharacterized protein</fullName>
    </submittedName>
</protein>
<organism evidence="5 6">
    <name type="scientific">Ficus carica</name>
    <name type="common">Common fig</name>
    <dbReference type="NCBI Taxonomy" id="3494"/>
    <lineage>
        <taxon>Eukaryota</taxon>
        <taxon>Viridiplantae</taxon>
        <taxon>Streptophyta</taxon>
        <taxon>Embryophyta</taxon>
        <taxon>Tracheophyta</taxon>
        <taxon>Spermatophyta</taxon>
        <taxon>Magnoliopsida</taxon>
        <taxon>eudicotyledons</taxon>
        <taxon>Gunneridae</taxon>
        <taxon>Pentapetalae</taxon>
        <taxon>rosids</taxon>
        <taxon>fabids</taxon>
        <taxon>Rosales</taxon>
        <taxon>Moraceae</taxon>
        <taxon>Ficeae</taxon>
        <taxon>Ficus</taxon>
    </lineage>
</organism>
<feature type="compositionally biased region" description="Basic and acidic residues" evidence="4">
    <location>
        <begin position="82"/>
        <end position="91"/>
    </location>
</feature>
<feature type="compositionally biased region" description="Basic and acidic residues" evidence="4">
    <location>
        <begin position="53"/>
        <end position="73"/>
    </location>
</feature>
<accession>A0AA87Z3M9</accession>
<name>A0AA87Z3M9_FICCA</name>
<dbReference type="AlphaFoldDB" id="A0AA87Z3M9"/>
<gene>
    <name evidence="5" type="ORF">TIFTF001_051412</name>
</gene>
<evidence type="ECO:0000256" key="4">
    <source>
        <dbReference type="SAM" id="MobiDB-lite"/>
    </source>
</evidence>
<evidence type="ECO:0000256" key="2">
    <source>
        <dbReference type="ARBA" id="ARBA00022884"/>
    </source>
</evidence>
<dbReference type="GO" id="GO:0006397">
    <property type="term" value="P:mRNA processing"/>
    <property type="evidence" value="ECO:0007669"/>
    <property type="project" value="UniProtKB-KW"/>
</dbReference>
<dbReference type="GO" id="GO:0003723">
    <property type="term" value="F:RNA binding"/>
    <property type="evidence" value="ECO:0007669"/>
    <property type="project" value="UniProtKB-KW"/>
</dbReference>
<evidence type="ECO:0000313" key="6">
    <source>
        <dbReference type="Proteomes" id="UP001187192"/>
    </source>
</evidence>